<dbReference type="EMBL" id="MU266575">
    <property type="protein sequence ID" value="KAH7920515.1"/>
    <property type="molecule type" value="Genomic_DNA"/>
</dbReference>
<evidence type="ECO:0000313" key="1">
    <source>
        <dbReference type="EMBL" id="KAH7920515.1"/>
    </source>
</evidence>
<dbReference type="Proteomes" id="UP000790709">
    <property type="component" value="Unassembled WGS sequence"/>
</dbReference>
<gene>
    <name evidence="1" type="ORF">BV22DRAFT_799213</name>
</gene>
<sequence>MLAPTQATPVDILLHTFSQAGVSNLFNFSRLHVVSPVESLPNELLSAIFTLATHDSHDIPHAVSFPIVLSHVCKHWRQVSFSTSSLWTAILLTHPGKKSQLSRAVDWLARSRNRPLQIHLDFRDPSWNWDETSHSFGWKNMENVMRLLLPHVTRWESLQLSTDTWAPIFTFLWYSARVKSAPLLRDIQLSRCNAFFATKGEIFSPAAMREPIAWFTGGLAFTSLRRVSLAGVHVDWSNSGLTGLLDLELKYHAGDVAPTLHQFSKILAACPDMERLSILGWGPQLDSESPSSRANIVKLQQSIQLLHLKEFNFGFLDVDYAIDLLSLFRFPNLEYFSLEDISSLDPSRPQDATPLLGYLISINNSPCPLPSHSSTCCISQCFPLSRIRSLELHSLIASDSTIHRFLLQFRTLRFLSIINLDHRSLRNLSAELFDNMTPLCPDLEGVTYKHLDVSLISELLALWKLAGKRSPSRRISLDLRDADASPGDNQATALRLAGVHLLE</sequence>
<name>A0ACB8B4F1_9AGAM</name>
<comment type="caution">
    <text evidence="1">The sequence shown here is derived from an EMBL/GenBank/DDBJ whole genome shotgun (WGS) entry which is preliminary data.</text>
</comment>
<proteinExistence type="predicted"/>
<reference evidence="1" key="1">
    <citation type="journal article" date="2021" name="New Phytol.">
        <title>Evolutionary innovations through gain and loss of genes in the ectomycorrhizal Boletales.</title>
        <authorList>
            <person name="Wu G."/>
            <person name="Miyauchi S."/>
            <person name="Morin E."/>
            <person name="Kuo A."/>
            <person name="Drula E."/>
            <person name="Varga T."/>
            <person name="Kohler A."/>
            <person name="Feng B."/>
            <person name="Cao Y."/>
            <person name="Lipzen A."/>
            <person name="Daum C."/>
            <person name="Hundley H."/>
            <person name="Pangilinan J."/>
            <person name="Johnson J."/>
            <person name="Barry K."/>
            <person name="LaButti K."/>
            <person name="Ng V."/>
            <person name="Ahrendt S."/>
            <person name="Min B."/>
            <person name="Choi I.G."/>
            <person name="Park H."/>
            <person name="Plett J.M."/>
            <person name="Magnuson J."/>
            <person name="Spatafora J.W."/>
            <person name="Nagy L.G."/>
            <person name="Henrissat B."/>
            <person name="Grigoriev I.V."/>
            <person name="Yang Z.L."/>
            <person name="Xu J."/>
            <person name="Martin F.M."/>
        </authorList>
    </citation>
    <scope>NUCLEOTIDE SEQUENCE</scope>
    <source>
        <strain evidence="1">KUC20120723A-06</strain>
    </source>
</reference>
<accession>A0ACB8B4F1</accession>
<protein>
    <submittedName>
        <fullName evidence="1">Uncharacterized protein</fullName>
    </submittedName>
</protein>
<organism evidence="1 2">
    <name type="scientific">Leucogyrophana mollusca</name>
    <dbReference type="NCBI Taxonomy" id="85980"/>
    <lineage>
        <taxon>Eukaryota</taxon>
        <taxon>Fungi</taxon>
        <taxon>Dikarya</taxon>
        <taxon>Basidiomycota</taxon>
        <taxon>Agaricomycotina</taxon>
        <taxon>Agaricomycetes</taxon>
        <taxon>Agaricomycetidae</taxon>
        <taxon>Boletales</taxon>
        <taxon>Boletales incertae sedis</taxon>
        <taxon>Leucogyrophana</taxon>
    </lineage>
</organism>
<evidence type="ECO:0000313" key="2">
    <source>
        <dbReference type="Proteomes" id="UP000790709"/>
    </source>
</evidence>
<keyword evidence="2" id="KW-1185">Reference proteome</keyword>